<feature type="compositionally biased region" description="Acidic residues" evidence="9">
    <location>
        <begin position="220"/>
        <end position="229"/>
    </location>
</feature>
<comment type="similarity">
    <text evidence="7">Belongs to the SPATA31 family.</text>
</comment>
<evidence type="ECO:0000256" key="1">
    <source>
        <dbReference type="ARBA" id="ARBA00004167"/>
    </source>
</evidence>
<dbReference type="OrthoDB" id="9806404at2759"/>
<dbReference type="Pfam" id="PF15371">
    <property type="entry name" value="DUF4599"/>
    <property type="match status" value="1"/>
</dbReference>
<feature type="region of interest" description="Disordered" evidence="9">
    <location>
        <begin position="78"/>
        <end position="102"/>
    </location>
</feature>
<dbReference type="GO" id="GO:0016020">
    <property type="term" value="C:membrane"/>
    <property type="evidence" value="ECO:0007669"/>
    <property type="project" value="UniProtKB-SubCell"/>
</dbReference>
<feature type="region of interest" description="Disordered" evidence="9">
    <location>
        <begin position="678"/>
        <end position="719"/>
    </location>
</feature>
<dbReference type="FunCoup" id="A0A2Y9DZE1">
    <property type="interactions" value="58"/>
</dbReference>
<dbReference type="InterPro" id="IPR039509">
    <property type="entry name" value="SPATA31"/>
</dbReference>
<evidence type="ECO:0000256" key="2">
    <source>
        <dbReference type="ARBA" id="ARBA00022692"/>
    </source>
</evidence>
<comment type="function">
    <text evidence="8">May play a role in spermatogenesis.</text>
</comment>
<feature type="domain" description="SPATA31" evidence="11">
    <location>
        <begin position="390"/>
        <end position="754"/>
    </location>
</feature>
<gene>
    <name evidence="14" type="primary">LOC101340325</name>
</gene>
<keyword evidence="2 10" id="KW-0812">Transmembrane</keyword>
<keyword evidence="6 10" id="KW-0472">Membrane</keyword>
<evidence type="ECO:0000259" key="12">
    <source>
        <dbReference type="Pfam" id="PF15371"/>
    </source>
</evidence>
<reference evidence="14" key="1">
    <citation type="submission" date="2025-08" db="UniProtKB">
        <authorList>
            <consortium name="RefSeq"/>
        </authorList>
    </citation>
    <scope>IDENTIFICATION</scope>
</reference>
<evidence type="ECO:0000256" key="7">
    <source>
        <dbReference type="ARBA" id="ARBA00035009"/>
    </source>
</evidence>
<keyword evidence="5 10" id="KW-1133">Transmembrane helix</keyword>
<protein>
    <submittedName>
        <fullName evidence="14">Spermatogenesis-associated protein 31A6-like</fullName>
    </submittedName>
</protein>
<feature type="transmembrane region" description="Helical" evidence="10">
    <location>
        <begin position="48"/>
        <end position="70"/>
    </location>
</feature>
<evidence type="ECO:0000256" key="8">
    <source>
        <dbReference type="ARBA" id="ARBA00037695"/>
    </source>
</evidence>
<dbReference type="RefSeq" id="XP_004384294.2">
    <property type="nucleotide sequence ID" value="XM_004384237.2"/>
</dbReference>
<dbReference type="GeneID" id="101340325"/>
<feature type="region of interest" description="Disordered" evidence="9">
    <location>
        <begin position="1137"/>
        <end position="1205"/>
    </location>
</feature>
<evidence type="ECO:0000256" key="5">
    <source>
        <dbReference type="ARBA" id="ARBA00022989"/>
    </source>
</evidence>
<organism evidence="13 14">
    <name type="scientific">Trichechus manatus latirostris</name>
    <name type="common">Florida manatee</name>
    <dbReference type="NCBI Taxonomy" id="127582"/>
    <lineage>
        <taxon>Eukaryota</taxon>
        <taxon>Metazoa</taxon>
        <taxon>Chordata</taxon>
        <taxon>Craniata</taxon>
        <taxon>Vertebrata</taxon>
        <taxon>Euteleostomi</taxon>
        <taxon>Mammalia</taxon>
        <taxon>Eutheria</taxon>
        <taxon>Afrotheria</taxon>
        <taxon>Sirenia</taxon>
        <taxon>Trichechidae</taxon>
        <taxon>Trichechus</taxon>
    </lineage>
</organism>
<feature type="compositionally biased region" description="Pro residues" evidence="9">
    <location>
        <begin position="458"/>
        <end position="472"/>
    </location>
</feature>
<keyword evidence="3" id="KW-0221">Differentiation</keyword>
<dbReference type="Pfam" id="PF14650">
    <property type="entry name" value="FAM75"/>
    <property type="match status" value="1"/>
</dbReference>
<feature type="compositionally biased region" description="Basic and acidic residues" evidence="9">
    <location>
        <begin position="201"/>
        <end position="212"/>
    </location>
</feature>
<feature type="region of interest" description="Disordered" evidence="9">
    <location>
        <begin position="138"/>
        <end position="244"/>
    </location>
</feature>
<dbReference type="STRING" id="127582.A0A2Y9DZE1"/>
<feature type="domain" description="SPATA31-like" evidence="12">
    <location>
        <begin position="94"/>
        <end position="182"/>
    </location>
</feature>
<comment type="subcellular location">
    <subcellularLocation>
        <location evidence="1">Membrane</location>
        <topology evidence="1">Single-pass membrane protein</topology>
    </subcellularLocation>
</comment>
<evidence type="ECO:0000256" key="4">
    <source>
        <dbReference type="ARBA" id="ARBA00022871"/>
    </source>
</evidence>
<evidence type="ECO:0000256" key="9">
    <source>
        <dbReference type="SAM" id="MobiDB-lite"/>
    </source>
</evidence>
<dbReference type="InParanoid" id="A0A2Y9DZE1"/>
<evidence type="ECO:0000256" key="3">
    <source>
        <dbReference type="ARBA" id="ARBA00022782"/>
    </source>
</evidence>
<dbReference type="Proteomes" id="UP000248480">
    <property type="component" value="Unplaced"/>
</dbReference>
<sequence length="1447" mass="159621">MQAWIYRPEHAQDAQLPKSHSAIQIMENYLCPLKSISATLLSSSSTSWAIETILGFLCGVGLFFLLLPYLQSNPPLPPPEKNINIKKPQVETRRRNRKNKSETVKACRNCLKKLHEARGLIALLQTLLGKLTDKGHFRQRKFGEPSGPVRKGAPAEARRRPCAEQCAEPVEDAASVVSPSAAIGPPTQPPRHLASTASAKPPEDPSDLKTKDSSSWITEDPSDWTTDDSCDWKTAPESSSSGNSYYLASSVPKITCPDCSSRPISALSWWWAAAKALFFPTWKHCESQQEHTSHHPSKASFWGSCTNRSVEAGGPSSLNPDVQKLLEIEIAKRVQLKIWKEKEKDGLFKKHMNPDYHLNSLGMLKSFSHEQTTTVPQPFWSKPEQLSSPQQLIYPKVLGNHLQQKCNQLFWGLPSLHSESLVATAWVSGSSSPLQSPSVLFNRISNACPVQVSSLPSQPQPLPHPEAQPQAPPLAPVLPQACLLSSFPIPPPASMAQIRAYGISCPSAQNETQSLISTEIQHLESPLLQKQLKSGWAVPSVAKGSQEAFSPLSPNLPQDSRASEAYKSDSILPGDVPSRTELRKQLEQHIRKRLTQHKRSLPSRIQESLELTQPQGKLRGTGQAKDQHGPSWHSVFIGESSKDVKKMGSRHQESCHVKSPRNFQLGKDLCKGLGQVPKYDISQGSEKSPVKVLQTGSEKELKSDSMSNSGSNTGNYILRNPDKKQLENTLKAHLGRELGQIIKGKIPVGVGRSWLTANHTLPKSNTQIETGNLVTSKCQAYCTNTTQEFSFLPLGTRQALEAHIKRFLVRHKWDLPVQVGEPMNLTLSETQSSPLSQYEFPSSATYESWTSSRAEAAKIWGENPKAGWGEKATPKKSEPTLENPLLAPSPVGEEVQGALRQTPPDNDPRPSEPTQSGQEGRQCFQPLTPSIVGRARESRTVLGAQRGSLEPTPSQSVTWKEPRKEGKSCALGGPSCSVARLEMSYQSQSSRAKETRETVVAKGSSAPQLQERDILKTSMLAKSQNINVDLRGLGAPGTSKSPSPPRMSVQDPGKTYLKAQVLSEELKMELETANQPQSCPVDELLQDCATEMILQGCATDVLLASDILASQASRSHLKRVSNRDMPSKMLSELMAAGGSSLVQQDSKIPKLQDPWKSQSKISAPTDERKDFRRRKPKECEEGLAGLGASPASGMSQPAQDKKSVESLGIKSPQLPTEKGHAAPEVHFKKRMSSFLQSICPNKKDKGQGDPLQKGKRTSASAQSHRPVKSRSVFMDRGAAEAQALMTAVGQILVEKLRLQQGFYASKLNQQTEKIQEGQDPAGGRPSYRKAPCYPEHRREMNGTVCHHHATAEGQSSIRNKWTHEGDRNPYIMVKFKISDRALPSRRCSKTRNEEIHTDSSQKDLCRETIHRDLQRPHNDPHRDLQETSQTPIRKLTRRPLTINSDLL</sequence>
<feature type="compositionally biased region" description="Polar residues" evidence="9">
    <location>
        <begin position="603"/>
        <end position="615"/>
    </location>
</feature>
<dbReference type="PANTHER" id="PTHR21859">
    <property type="entry name" value="ACROSOME-SPECIFIC PROTEIN"/>
    <property type="match status" value="1"/>
</dbReference>
<feature type="region of interest" description="Disordered" evidence="9">
    <location>
        <begin position="593"/>
        <end position="635"/>
    </location>
</feature>
<feature type="region of interest" description="Disordered" evidence="9">
    <location>
        <begin position="1311"/>
        <end position="1332"/>
    </location>
</feature>
<feature type="region of interest" description="Disordered" evidence="9">
    <location>
        <begin position="452"/>
        <end position="472"/>
    </location>
</feature>
<feature type="region of interest" description="Disordered" evidence="9">
    <location>
        <begin position="1033"/>
        <end position="1052"/>
    </location>
</feature>
<evidence type="ECO:0000313" key="13">
    <source>
        <dbReference type="Proteomes" id="UP000248480"/>
    </source>
</evidence>
<dbReference type="GO" id="GO:0030154">
    <property type="term" value="P:cell differentiation"/>
    <property type="evidence" value="ECO:0007669"/>
    <property type="project" value="UniProtKB-KW"/>
</dbReference>
<feature type="compositionally biased region" description="Basic and acidic residues" evidence="9">
    <location>
        <begin position="1412"/>
        <end position="1425"/>
    </location>
</feature>
<evidence type="ECO:0000313" key="14">
    <source>
        <dbReference type="RefSeq" id="XP_004384294.2"/>
    </source>
</evidence>
<keyword evidence="13" id="KW-1185">Reference proteome</keyword>
<dbReference type="GO" id="GO:0007283">
    <property type="term" value="P:spermatogenesis"/>
    <property type="evidence" value="ECO:0007669"/>
    <property type="project" value="UniProtKB-KW"/>
</dbReference>
<feature type="region of interest" description="Disordered" evidence="9">
    <location>
        <begin position="1239"/>
        <end position="1269"/>
    </location>
</feature>
<dbReference type="KEGG" id="tmu:101340325"/>
<feature type="region of interest" description="Disordered" evidence="9">
    <location>
        <begin position="546"/>
        <end position="579"/>
    </location>
</feature>
<evidence type="ECO:0000259" key="11">
    <source>
        <dbReference type="Pfam" id="PF14650"/>
    </source>
</evidence>
<accession>A0A2Y9DZE1</accession>
<feature type="compositionally biased region" description="Low complexity" evidence="9">
    <location>
        <begin position="1182"/>
        <end position="1193"/>
    </location>
</feature>
<evidence type="ECO:0000256" key="10">
    <source>
        <dbReference type="SAM" id="Phobius"/>
    </source>
</evidence>
<dbReference type="PANTHER" id="PTHR21859:SF55">
    <property type="entry name" value="SPERMATOGENESIS-ASSOCIATED PROTEIN 31A1-RELATED"/>
    <property type="match status" value="1"/>
</dbReference>
<feature type="compositionally biased region" description="Basic and acidic residues" evidence="9">
    <location>
        <begin position="88"/>
        <end position="102"/>
    </location>
</feature>
<keyword evidence="4" id="KW-0744">Spermatogenesis</keyword>
<dbReference type="InterPro" id="IPR027970">
    <property type="entry name" value="SPATA31-like"/>
</dbReference>
<feature type="region of interest" description="Disordered" evidence="9">
    <location>
        <begin position="1412"/>
        <end position="1447"/>
    </location>
</feature>
<feature type="compositionally biased region" description="Polar residues" evidence="9">
    <location>
        <begin position="704"/>
        <end position="715"/>
    </location>
</feature>
<proteinExistence type="inferred from homology"/>
<feature type="region of interest" description="Disordered" evidence="9">
    <location>
        <begin position="862"/>
        <end position="1005"/>
    </location>
</feature>
<name>A0A2Y9DZE1_TRIMA</name>
<evidence type="ECO:0000256" key="6">
    <source>
        <dbReference type="ARBA" id="ARBA00023136"/>
    </source>
</evidence>